<dbReference type="InterPro" id="IPR009057">
    <property type="entry name" value="Homeodomain-like_sf"/>
</dbReference>
<feature type="domain" description="HTH araC/xylS-type" evidence="4">
    <location>
        <begin position="167"/>
        <end position="265"/>
    </location>
</feature>
<sequence length="267" mass="30331">MQNHQSGIRRELIATQHGEHVHDFAQILIGWQGKMTCELPHETGALSRGRFALAPDQLPHLFSGDSQDCELLVVDLSADDPTVRYIQDSTGVSVADLFRQQHLFSTLPLTSLPCLEFAAGQLANASPFMQQRINAQMLPMVVLQVADAMLEQDRLWQSVQHQRFNSSEFRRLIDQAPERQWSNEWLAHHFNMSESHFYTVCQAQLGLSPQKYILQRKLQQAQTLLRQSSLPVSVLAHQFGFSSTSAFSRAYRKMMGHSPAQARGRQH</sequence>
<dbReference type="RefSeq" id="WP_133561008.1">
    <property type="nucleotide sequence ID" value="NZ_SNZA01000002.1"/>
</dbReference>
<dbReference type="PRINTS" id="PR00032">
    <property type="entry name" value="HTHARAC"/>
</dbReference>
<organism evidence="5 6">
    <name type="scientific">Marinomonas communis</name>
    <dbReference type="NCBI Taxonomy" id="28254"/>
    <lineage>
        <taxon>Bacteria</taxon>
        <taxon>Pseudomonadati</taxon>
        <taxon>Pseudomonadota</taxon>
        <taxon>Gammaproteobacteria</taxon>
        <taxon>Oceanospirillales</taxon>
        <taxon>Oceanospirillaceae</taxon>
        <taxon>Marinomonas</taxon>
    </lineage>
</organism>
<evidence type="ECO:0000313" key="6">
    <source>
        <dbReference type="Proteomes" id="UP000295729"/>
    </source>
</evidence>
<dbReference type="InterPro" id="IPR018060">
    <property type="entry name" value="HTH_AraC"/>
</dbReference>
<dbReference type="InterPro" id="IPR018062">
    <property type="entry name" value="HTH_AraC-typ_CS"/>
</dbReference>
<dbReference type="SUPFAM" id="SSF46689">
    <property type="entry name" value="Homeodomain-like"/>
    <property type="match status" value="2"/>
</dbReference>
<keyword evidence="6" id="KW-1185">Reference proteome</keyword>
<keyword evidence="1" id="KW-0805">Transcription regulation</keyword>
<dbReference type="Gene3D" id="1.10.10.60">
    <property type="entry name" value="Homeodomain-like"/>
    <property type="match status" value="1"/>
</dbReference>
<comment type="caution">
    <text evidence="5">The sequence shown here is derived from an EMBL/GenBank/DDBJ whole genome shotgun (WGS) entry which is preliminary data.</text>
</comment>
<keyword evidence="3" id="KW-0804">Transcription</keyword>
<evidence type="ECO:0000259" key="4">
    <source>
        <dbReference type="PROSITE" id="PS01124"/>
    </source>
</evidence>
<evidence type="ECO:0000256" key="1">
    <source>
        <dbReference type="ARBA" id="ARBA00023015"/>
    </source>
</evidence>
<dbReference type="InterPro" id="IPR050204">
    <property type="entry name" value="AraC_XylS_family_regulators"/>
</dbReference>
<dbReference type="SMART" id="SM00342">
    <property type="entry name" value="HTH_ARAC"/>
    <property type="match status" value="1"/>
</dbReference>
<dbReference type="AlphaFoldDB" id="A0A4R6X8W2"/>
<evidence type="ECO:0000313" key="5">
    <source>
        <dbReference type="EMBL" id="TDR13854.1"/>
    </source>
</evidence>
<dbReference type="PROSITE" id="PS01124">
    <property type="entry name" value="HTH_ARAC_FAMILY_2"/>
    <property type="match status" value="1"/>
</dbReference>
<reference evidence="5 6" key="1">
    <citation type="submission" date="2019-03" db="EMBL/GenBank/DDBJ databases">
        <title>Genomic Encyclopedia of Type Strains, Phase IV (KMG-IV): sequencing the most valuable type-strain genomes for metagenomic binning, comparative biology and taxonomic classification.</title>
        <authorList>
            <person name="Goeker M."/>
        </authorList>
    </citation>
    <scope>NUCLEOTIDE SEQUENCE [LARGE SCALE GENOMIC DNA]</scope>
    <source>
        <strain evidence="5 6">DSM 5604</strain>
    </source>
</reference>
<dbReference type="OrthoDB" id="5740883at2"/>
<evidence type="ECO:0000256" key="2">
    <source>
        <dbReference type="ARBA" id="ARBA00023125"/>
    </source>
</evidence>
<dbReference type="EMBL" id="SNZA01000002">
    <property type="protein sequence ID" value="TDR13854.1"/>
    <property type="molecule type" value="Genomic_DNA"/>
</dbReference>
<dbReference type="InterPro" id="IPR011051">
    <property type="entry name" value="RmlC_Cupin_sf"/>
</dbReference>
<dbReference type="GO" id="GO:0003700">
    <property type="term" value="F:DNA-binding transcription factor activity"/>
    <property type="evidence" value="ECO:0007669"/>
    <property type="project" value="InterPro"/>
</dbReference>
<protein>
    <submittedName>
        <fullName evidence="5">AraC-like DNA-binding protein</fullName>
    </submittedName>
</protein>
<evidence type="ECO:0000256" key="3">
    <source>
        <dbReference type="ARBA" id="ARBA00023163"/>
    </source>
</evidence>
<dbReference type="PANTHER" id="PTHR46796:SF10">
    <property type="entry name" value="TRANSCRIPTIONAL ACTIVATOR FEAR"/>
    <property type="match status" value="1"/>
</dbReference>
<dbReference type="SUPFAM" id="SSF51182">
    <property type="entry name" value="RmlC-like cupins"/>
    <property type="match status" value="1"/>
</dbReference>
<dbReference type="GO" id="GO:0043565">
    <property type="term" value="F:sequence-specific DNA binding"/>
    <property type="evidence" value="ECO:0007669"/>
    <property type="project" value="InterPro"/>
</dbReference>
<dbReference type="Pfam" id="PF12833">
    <property type="entry name" value="HTH_18"/>
    <property type="match status" value="1"/>
</dbReference>
<dbReference type="PANTHER" id="PTHR46796">
    <property type="entry name" value="HTH-TYPE TRANSCRIPTIONAL ACTIVATOR RHAS-RELATED"/>
    <property type="match status" value="1"/>
</dbReference>
<proteinExistence type="predicted"/>
<keyword evidence="2 5" id="KW-0238">DNA-binding</keyword>
<name>A0A4R6X8W2_9GAMM</name>
<accession>A0A4R6X8W2</accession>
<dbReference type="InterPro" id="IPR020449">
    <property type="entry name" value="Tscrpt_reg_AraC-type_HTH"/>
</dbReference>
<dbReference type="Proteomes" id="UP000295729">
    <property type="component" value="Unassembled WGS sequence"/>
</dbReference>
<gene>
    <name evidence="5" type="ORF">C8D85_1385</name>
</gene>
<dbReference type="PROSITE" id="PS00041">
    <property type="entry name" value="HTH_ARAC_FAMILY_1"/>
    <property type="match status" value="1"/>
</dbReference>